<evidence type="ECO:0000313" key="2">
    <source>
        <dbReference type="Proteomes" id="UP001558632"/>
    </source>
</evidence>
<name>A0ABR3K753_TRISP</name>
<keyword evidence="2" id="KW-1185">Reference proteome</keyword>
<gene>
    <name evidence="1" type="ORF">TSPI_04572</name>
</gene>
<dbReference type="EMBL" id="JBEUSY010000490">
    <property type="protein sequence ID" value="KAL1229436.1"/>
    <property type="molecule type" value="Genomic_DNA"/>
</dbReference>
<organism evidence="1 2">
    <name type="scientific">Trichinella spiralis</name>
    <name type="common">Trichina worm</name>
    <dbReference type="NCBI Taxonomy" id="6334"/>
    <lineage>
        <taxon>Eukaryota</taxon>
        <taxon>Metazoa</taxon>
        <taxon>Ecdysozoa</taxon>
        <taxon>Nematoda</taxon>
        <taxon>Enoplea</taxon>
        <taxon>Dorylaimia</taxon>
        <taxon>Trichinellida</taxon>
        <taxon>Trichinellidae</taxon>
        <taxon>Trichinella</taxon>
    </lineage>
</organism>
<accession>A0ABR3K753</accession>
<dbReference type="Proteomes" id="UP001558632">
    <property type="component" value="Unassembled WGS sequence"/>
</dbReference>
<sequence length="142" mass="16127">MHCFFVLQHKQPAVGLHIELFAGAKFCASFFDTSAITTIWVDANTTGSRNGNVCFRIVRRKIFVQENMNNFHLNNDLVKANNHNSDLVNGSSPIAEIHFGRLFMNRKKQNDRACILFVNNEACRYVVMRRALIGDSPEQAIP</sequence>
<reference evidence="1 2" key="1">
    <citation type="submission" date="2024-07" db="EMBL/GenBank/DDBJ databases">
        <title>Enhanced genomic and transcriptomic resources for Trichinella pseudospiralis and T. spiralis underpin the discovery of pronounced molecular differences between stages and species.</title>
        <authorList>
            <person name="Pasi K.K."/>
            <person name="La Rosa G."/>
            <person name="Gomez-Morales M.A."/>
            <person name="Tosini F."/>
            <person name="Sumanam S."/>
            <person name="Young N.D."/>
            <person name="Chang B.C."/>
            <person name="Robin G.B."/>
        </authorList>
    </citation>
    <scope>NUCLEOTIDE SEQUENCE [LARGE SCALE GENOMIC DNA]</scope>
    <source>
        <strain evidence="1">ISS534</strain>
    </source>
</reference>
<protein>
    <submittedName>
        <fullName evidence="1">6-bisphosphatase class,Fructose-1</fullName>
    </submittedName>
</protein>
<proteinExistence type="predicted"/>
<comment type="caution">
    <text evidence="1">The sequence shown here is derived from an EMBL/GenBank/DDBJ whole genome shotgun (WGS) entry which is preliminary data.</text>
</comment>
<evidence type="ECO:0000313" key="1">
    <source>
        <dbReference type="EMBL" id="KAL1229436.1"/>
    </source>
</evidence>